<comment type="caution">
    <text evidence="2">The sequence shown here is derived from an EMBL/GenBank/DDBJ whole genome shotgun (WGS) entry which is preliminary data.</text>
</comment>
<protein>
    <recommendedName>
        <fullName evidence="4">Transcription factor domain-containing protein</fullName>
    </recommendedName>
</protein>
<evidence type="ECO:0008006" key="4">
    <source>
        <dbReference type="Google" id="ProtNLM"/>
    </source>
</evidence>
<dbReference type="InterPro" id="IPR021858">
    <property type="entry name" value="Fun_TF"/>
</dbReference>
<accession>A0A8H4FLY3</accession>
<organism evidence="2 3">
    <name type="scientific">Colletotrichum gloeosporioides</name>
    <name type="common">Anthracnose fungus</name>
    <name type="synonym">Glomerella cingulata</name>
    <dbReference type="NCBI Taxonomy" id="474922"/>
    <lineage>
        <taxon>Eukaryota</taxon>
        <taxon>Fungi</taxon>
        <taxon>Dikarya</taxon>
        <taxon>Ascomycota</taxon>
        <taxon>Pezizomycotina</taxon>
        <taxon>Sordariomycetes</taxon>
        <taxon>Hypocreomycetidae</taxon>
        <taxon>Glomerellales</taxon>
        <taxon>Glomerellaceae</taxon>
        <taxon>Colletotrichum</taxon>
        <taxon>Colletotrichum gloeosporioides species complex</taxon>
    </lineage>
</organism>
<gene>
    <name evidence="2" type="ORF">GCG54_00007045</name>
</gene>
<keyword evidence="3" id="KW-1185">Reference proteome</keyword>
<name>A0A8H4FLY3_COLGL</name>
<proteinExistence type="predicted"/>
<dbReference type="Pfam" id="PF11951">
    <property type="entry name" value="Fungal_trans_2"/>
    <property type="match status" value="1"/>
</dbReference>
<dbReference type="Proteomes" id="UP000613401">
    <property type="component" value="Unassembled WGS sequence"/>
</dbReference>
<evidence type="ECO:0000313" key="2">
    <source>
        <dbReference type="EMBL" id="KAF3806796.1"/>
    </source>
</evidence>
<sequence length="149" mass="16561">MVIDPDINPLSFPILDLLDASLSLLHALQSVSTAQQHFFDPSQIERCLEERSIATQLVQREIVNPPKDVIPVFLTVLMLGLSTAWIEGPVTQFGLQHLYGARAFVDIMLADSSLPEENPSVFGFTIRAYLYWDMACAFLVAEGVQQPSI</sequence>
<dbReference type="GeneID" id="69014191"/>
<reference evidence="2" key="2">
    <citation type="submission" date="2020-03" db="EMBL/GenBank/DDBJ databases">
        <authorList>
            <person name="Fu F.-F."/>
            <person name="Chen J."/>
        </authorList>
    </citation>
    <scope>NUCLEOTIDE SEQUENCE</scope>
    <source>
        <strain evidence="2">Lc1</strain>
    </source>
</reference>
<dbReference type="EMBL" id="WVTB01000032">
    <property type="protein sequence ID" value="KAF3806796.1"/>
    <property type="molecule type" value="Genomic_DNA"/>
</dbReference>
<dbReference type="AlphaFoldDB" id="A0A8H4FLY3"/>
<dbReference type="RefSeq" id="XP_045265955.1">
    <property type="nucleotide sequence ID" value="XM_045407034.1"/>
</dbReference>
<keyword evidence="1" id="KW-0539">Nucleus</keyword>
<evidence type="ECO:0000256" key="1">
    <source>
        <dbReference type="ARBA" id="ARBA00023242"/>
    </source>
</evidence>
<evidence type="ECO:0000313" key="3">
    <source>
        <dbReference type="Proteomes" id="UP000613401"/>
    </source>
</evidence>
<reference evidence="2" key="1">
    <citation type="journal article" date="2020" name="Phytopathology">
        <title>Genome sequence and comparative analysis of Colletotrichum gloeosporioides isolated from Liriodendron leaves.</title>
        <authorList>
            <person name="Fu F.F."/>
            <person name="Hao Z."/>
            <person name="Wang P."/>
            <person name="Lu Y."/>
            <person name="Xue L.J."/>
            <person name="Wei G."/>
            <person name="Tian Y."/>
            <person name="Baishi H."/>
            <person name="Xu H."/>
            <person name="Shi J."/>
            <person name="Cheng T."/>
            <person name="Wang G."/>
            <person name="Yi Y."/>
            <person name="Chen J."/>
        </authorList>
    </citation>
    <scope>NUCLEOTIDE SEQUENCE</scope>
    <source>
        <strain evidence="2">Lc1</strain>
    </source>
</reference>